<dbReference type="EMBL" id="FWFZ01000012">
    <property type="protein sequence ID" value="SLN56492.1"/>
    <property type="molecule type" value="Genomic_DNA"/>
</dbReference>
<keyword evidence="2" id="KW-0238">DNA-binding</keyword>
<dbReference type="RefSeq" id="WP_085879397.1">
    <property type="nucleotide sequence ID" value="NZ_FWFZ01000012.1"/>
</dbReference>
<evidence type="ECO:0000256" key="1">
    <source>
        <dbReference type="ARBA" id="ARBA00023015"/>
    </source>
</evidence>
<dbReference type="GO" id="GO:0003677">
    <property type="term" value="F:DNA binding"/>
    <property type="evidence" value="ECO:0007669"/>
    <property type="project" value="UniProtKB-KW"/>
</dbReference>
<dbReference type="Gene3D" id="1.20.120.530">
    <property type="entry name" value="GntR ligand-binding domain-like"/>
    <property type="match status" value="1"/>
</dbReference>
<reference evidence="5 6" key="1">
    <citation type="submission" date="2017-03" db="EMBL/GenBank/DDBJ databases">
        <authorList>
            <person name="Afonso C.L."/>
            <person name="Miller P.J."/>
            <person name="Scott M.A."/>
            <person name="Spackman E."/>
            <person name="Goraichik I."/>
            <person name="Dimitrov K.M."/>
            <person name="Suarez D.L."/>
            <person name="Swayne D.E."/>
        </authorList>
    </citation>
    <scope>NUCLEOTIDE SEQUENCE [LARGE SCALE GENOMIC DNA]</scope>
    <source>
        <strain evidence="5 6">CECT 7023</strain>
    </source>
</reference>
<evidence type="ECO:0000256" key="3">
    <source>
        <dbReference type="ARBA" id="ARBA00023163"/>
    </source>
</evidence>
<gene>
    <name evidence="5" type="primary">lutR_3</name>
    <name evidence="5" type="ORF">ROA7023_02557</name>
</gene>
<keyword evidence="6" id="KW-1185">Reference proteome</keyword>
<dbReference type="SMART" id="SM00345">
    <property type="entry name" value="HTH_GNTR"/>
    <property type="match status" value="1"/>
</dbReference>
<dbReference type="AlphaFoldDB" id="A0A1Y5T5Q2"/>
<proteinExistence type="predicted"/>
<dbReference type="SMART" id="SM00895">
    <property type="entry name" value="FCD"/>
    <property type="match status" value="1"/>
</dbReference>
<dbReference type="PROSITE" id="PS50949">
    <property type="entry name" value="HTH_GNTR"/>
    <property type="match status" value="1"/>
</dbReference>
<dbReference type="PRINTS" id="PR00035">
    <property type="entry name" value="HTHGNTR"/>
</dbReference>
<dbReference type="GO" id="GO:0003700">
    <property type="term" value="F:DNA-binding transcription factor activity"/>
    <property type="evidence" value="ECO:0007669"/>
    <property type="project" value="InterPro"/>
</dbReference>
<dbReference type="InterPro" id="IPR036388">
    <property type="entry name" value="WH-like_DNA-bd_sf"/>
</dbReference>
<dbReference type="OrthoDB" id="7620579at2"/>
<dbReference type="InterPro" id="IPR008920">
    <property type="entry name" value="TF_FadR/GntR_C"/>
</dbReference>
<evidence type="ECO:0000259" key="4">
    <source>
        <dbReference type="PROSITE" id="PS50949"/>
    </source>
</evidence>
<keyword evidence="3" id="KW-0804">Transcription</keyword>
<dbReference type="Proteomes" id="UP000193900">
    <property type="component" value="Unassembled WGS sequence"/>
</dbReference>
<dbReference type="SUPFAM" id="SSF48008">
    <property type="entry name" value="GntR ligand-binding domain-like"/>
    <property type="match status" value="1"/>
</dbReference>
<name>A0A1Y5T5Q2_9RHOB</name>
<organism evidence="5 6">
    <name type="scientific">Roseisalinus antarcticus</name>
    <dbReference type="NCBI Taxonomy" id="254357"/>
    <lineage>
        <taxon>Bacteria</taxon>
        <taxon>Pseudomonadati</taxon>
        <taxon>Pseudomonadota</taxon>
        <taxon>Alphaproteobacteria</taxon>
        <taxon>Rhodobacterales</taxon>
        <taxon>Roseobacteraceae</taxon>
        <taxon>Roseisalinus</taxon>
    </lineage>
</organism>
<dbReference type="PANTHER" id="PTHR43537">
    <property type="entry name" value="TRANSCRIPTIONAL REGULATOR, GNTR FAMILY"/>
    <property type="match status" value="1"/>
</dbReference>
<keyword evidence="1" id="KW-0805">Transcription regulation</keyword>
<dbReference type="PANTHER" id="PTHR43537:SF45">
    <property type="entry name" value="GNTR FAMILY REGULATORY PROTEIN"/>
    <property type="match status" value="1"/>
</dbReference>
<dbReference type="SUPFAM" id="SSF46785">
    <property type="entry name" value="Winged helix' DNA-binding domain"/>
    <property type="match status" value="1"/>
</dbReference>
<evidence type="ECO:0000313" key="5">
    <source>
        <dbReference type="EMBL" id="SLN56492.1"/>
    </source>
</evidence>
<dbReference type="InterPro" id="IPR036390">
    <property type="entry name" value="WH_DNA-bd_sf"/>
</dbReference>
<protein>
    <submittedName>
        <fullName evidence="5">HTH-type transcriptional regulator LutR</fullName>
    </submittedName>
</protein>
<dbReference type="Pfam" id="PF00392">
    <property type="entry name" value="GntR"/>
    <property type="match status" value="1"/>
</dbReference>
<dbReference type="InterPro" id="IPR011711">
    <property type="entry name" value="GntR_C"/>
</dbReference>
<evidence type="ECO:0000313" key="6">
    <source>
        <dbReference type="Proteomes" id="UP000193900"/>
    </source>
</evidence>
<accession>A0A1Y5T5Q2</accession>
<dbReference type="Gene3D" id="1.10.10.10">
    <property type="entry name" value="Winged helix-like DNA-binding domain superfamily/Winged helix DNA-binding domain"/>
    <property type="match status" value="1"/>
</dbReference>
<feature type="domain" description="HTH gntR-type" evidence="4">
    <location>
        <begin position="33"/>
        <end position="99"/>
    </location>
</feature>
<sequence length="241" mass="26885">MPEKWAEAGRVKGSETEIDSTDMLKCATVADEGNLAEATYSRILDWMLSGDLKAGQAMQERRLADALNVSRTPVREALGRLEAEQLLMRRRRVLLVAELSVETYVHLLDMRRILETEVAARATGHLSAAVAARVEDAISDLLAQEAPTPAAHWAVDDLVHNSIAEAAGNPTITQTIRDLRRRTHIFNTQRIAYRRRPGADEHRALIHAVRGADPALSRRLMGEHLDHVRDAIIDYILGHRT</sequence>
<dbReference type="InterPro" id="IPR000524">
    <property type="entry name" value="Tscrpt_reg_HTH_GntR"/>
</dbReference>
<dbReference type="Pfam" id="PF07729">
    <property type="entry name" value="FCD"/>
    <property type="match status" value="1"/>
</dbReference>
<evidence type="ECO:0000256" key="2">
    <source>
        <dbReference type="ARBA" id="ARBA00023125"/>
    </source>
</evidence>